<dbReference type="PANTHER" id="PTHR10110:SF86">
    <property type="entry name" value="SODIUM_HYDROGEN EXCHANGER 7"/>
    <property type="match status" value="1"/>
</dbReference>
<dbReference type="Proteomes" id="UP000481421">
    <property type="component" value="Unassembled WGS sequence"/>
</dbReference>
<dbReference type="InterPro" id="IPR018422">
    <property type="entry name" value="Cation/H_exchanger_CPA1"/>
</dbReference>
<evidence type="ECO:0000256" key="7">
    <source>
        <dbReference type="ARBA" id="ARBA00023065"/>
    </source>
</evidence>
<evidence type="ECO:0000256" key="9">
    <source>
        <dbReference type="ARBA" id="ARBA00023201"/>
    </source>
</evidence>
<dbReference type="GO" id="GO:0015386">
    <property type="term" value="F:potassium:proton antiporter activity"/>
    <property type="evidence" value="ECO:0007669"/>
    <property type="project" value="TreeGrafter"/>
</dbReference>
<feature type="transmembrane region" description="Helical" evidence="10">
    <location>
        <begin position="288"/>
        <end position="308"/>
    </location>
</feature>
<feature type="transmembrane region" description="Helical" evidence="10">
    <location>
        <begin position="256"/>
        <end position="273"/>
    </location>
</feature>
<dbReference type="InterPro" id="IPR006153">
    <property type="entry name" value="Cation/H_exchanger_TM"/>
</dbReference>
<evidence type="ECO:0000256" key="5">
    <source>
        <dbReference type="ARBA" id="ARBA00022989"/>
    </source>
</evidence>
<proteinExistence type="predicted"/>
<evidence type="ECO:0000259" key="11">
    <source>
        <dbReference type="PROSITE" id="PS50042"/>
    </source>
</evidence>
<feature type="transmembrane region" description="Helical" evidence="10">
    <location>
        <begin position="100"/>
        <end position="122"/>
    </location>
</feature>
<feature type="transmembrane region" description="Helical" evidence="10">
    <location>
        <begin position="30"/>
        <end position="50"/>
    </location>
</feature>
<keyword evidence="5 10" id="KW-1133">Transmembrane helix</keyword>
<feature type="transmembrane region" description="Helical" evidence="10">
    <location>
        <begin position="57"/>
        <end position="80"/>
    </location>
</feature>
<dbReference type="CDD" id="cd00038">
    <property type="entry name" value="CAP_ED"/>
    <property type="match status" value="1"/>
</dbReference>
<feature type="transmembrane region" description="Helical" evidence="10">
    <location>
        <begin position="392"/>
        <end position="409"/>
    </location>
</feature>
<name>A0A6B3RLA8_9RHOB</name>
<keyword evidence="2" id="KW-0813">Transport</keyword>
<evidence type="ECO:0000313" key="13">
    <source>
        <dbReference type="Proteomes" id="UP000481421"/>
    </source>
</evidence>
<dbReference type="GO" id="GO:0098719">
    <property type="term" value="P:sodium ion import across plasma membrane"/>
    <property type="evidence" value="ECO:0007669"/>
    <property type="project" value="TreeGrafter"/>
</dbReference>
<gene>
    <name evidence="12" type="ORF">G3572_02585</name>
</gene>
<dbReference type="InterPro" id="IPR000595">
    <property type="entry name" value="cNMP-bd_dom"/>
</dbReference>
<feature type="transmembrane region" description="Helical" evidence="10">
    <location>
        <begin position="171"/>
        <end position="189"/>
    </location>
</feature>
<feature type="transmembrane region" description="Helical" evidence="10">
    <location>
        <begin position="230"/>
        <end position="249"/>
    </location>
</feature>
<dbReference type="Pfam" id="PF00999">
    <property type="entry name" value="Na_H_Exchanger"/>
    <property type="match status" value="1"/>
</dbReference>
<evidence type="ECO:0000313" key="12">
    <source>
        <dbReference type="EMBL" id="NEX45075.1"/>
    </source>
</evidence>
<dbReference type="PROSITE" id="PS50042">
    <property type="entry name" value="CNMP_BINDING_3"/>
    <property type="match status" value="1"/>
</dbReference>
<dbReference type="PANTHER" id="PTHR10110">
    <property type="entry name" value="SODIUM/HYDROGEN EXCHANGER"/>
    <property type="match status" value="1"/>
</dbReference>
<dbReference type="RefSeq" id="WP_164609098.1">
    <property type="nucleotide sequence ID" value="NZ_JAAIKE010000001.1"/>
</dbReference>
<dbReference type="AlphaFoldDB" id="A0A6B3RLA8"/>
<dbReference type="SMART" id="SM00100">
    <property type="entry name" value="cNMP"/>
    <property type="match status" value="1"/>
</dbReference>
<keyword evidence="6" id="KW-0915">Sodium</keyword>
<evidence type="ECO:0000256" key="6">
    <source>
        <dbReference type="ARBA" id="ARBA00023053"/>
    </source>
</evidence>
<keyword evidence="13" id="KW-1185">Reference proteome</keyword>
<keyword evidence="3" id="KW-1003">Cell membrane</keyword>
<evidence type="ECO:0000256" key="4">
    <source>
        <dbReference type="ARBA" id="ARBA00022692"/>
    </source>
</evidence>
<comment type="caution">
    <text evidence="12">The sequence shown here is derived from an EMBL/GenBank/DDBJ whole genome shotgun (WGS) entry which is preliminary data.</text>
</comment>
<dbReference type="InterPro" id="IPR014710">
    <property type="entry name" value="RmlC-like_jellyroll"/>
</dbReference>
<dbReference type="Pfam" id="PF00027">
    <property type="entry name" value="cNMP_binding"/>
    <property type="match status" value="1"/>
</dbReference>
<protein>
    <submittedName>
        <fullName evidence="12">Cyclic nucleotide-binding domain-containing protein</fullName>
    </submittedName>
</protein>
<feature type="transmembrane region" description="Helical" evidence="10">
    <location>
        <begin position="320"/>
        <end position="341"/>
    </location>
</feature>
<feature type="transmembrane region" description="Helical" evidence="10">
    <location>
        <begin position="129"/>
        <end position="151"/>
    </location>
</feature>
<dbReference type="SUPFAM" id="SSF51206">
    <property type="entry name" value="cAMP-binding domain-like"/>
    <property type="match status" value="1"/>
</dbReference>
<dbReference type="GO" id="GO:0015385">
    <property type="term" value="F:sodium:proton antiporter activity"/>
    <property type="evidence" value="ECO:0007669"/>
    <property type="project" value="InterPro"/>
</dbReference>
<dbReference type="Gene3D" id="6.10.140.1330">
    <property type="match status" value="1"/>
</dbReference>
<sequence>MDLIVFLAILSGLFLAIALSEPLAARLRLPVTVILAAVGIGIGAAASWFFRTDMTDALNPVALAILNLPISSDLFIYIFLPVLIFQVSLTLNLRRLLDDWVPVLVMAVVAVVVATFVIGMALKPFTTLPLIACLLIGAIVSTTDPSAVVSIFRATPAPQRLARIVEGESLLNDAAAIALTSVFLVAVAARDAEPNIGLALLQLPWLIAAGAAVGWLVGRFAVQMMGWMNPWPLAQVSVSFATPFVTFLLTDQVIGASGVVAVVAAGMTVNFSAPGRISPPALSQLRDAWGLIAYWAGGLIFVLAALLVPRILANLRPSDIGLILVTVVAAFVARAIVLYGILPLLTAARLSPRVDSPYRLAILWGGLRGAVTLALALAVTENPAIFVETKRQVGIIATGFVLFTLLVQGTTLRRVISLLGLDRLSPLDRALSDQVVAVSLQQVRETVSETTRGMDLTPAIVREEAVRFGERLNLAVERADEARDILEKDRVTLGLLALAGHERDLILDAFRENLMSARLADRMLADADRLIEATLTEGRSGYRAQARRALAAGRSLRAAEWLHNRFRIKLPLAHLTEDRFEALVAHRQMLRSLTGFIETRIMRIHSRRVAGLLHDLIKRRIEDANREMEGLRTQFPGYAEELERRLIRRLVMQREEAEYDQMTADGLIGPELRLALRAQTEAEGTLLASRPRLDLRLQRRDIVRSFPLFSDLDPDSLAQLARHMKTVYAKPGDTLMRKDDKPDRVWFIASGAVEAEQAGSRFLLGRGEMFGQLSLLLRRSRRARVTAISHTTLLTLEEGRFIDLLKKAPQLCKAVQASAEKRGVALDASQLPLPADPTPPRFGFLAKVARAAR</sequence>
<evidence type="ECO:0000256" key="8">
    <source>
        <dbReference type="ARBA" id="ARBA00023136"/>
    </source>
</evidence>
<evidence type="ECO:0000256" key="1">
    <source>
        <dbReference type="ARBA" id="ARBA00004651"/>
    </source>
</evidence>
<reference evidence="12 13" key="1">
    <citation type="submission" date="2020-02" db="EMBL/GenBank/DDBJ databases">
        <title>Rhodobacter algicola sp. nov., isolated from microalga culture.</title>
        <authorList>
            <person name="Park C.-Y."/>
        </authorList>
    </citation>
    <scope>NUCLEOTIDE SEQUENCE [LARGE SCALE GENOMIC DNA]</scope>
    <source>
        <strain evidence="12 13">ETT8</strain>
    </source>
</reference>
<dbReference type="InterPro" id="IPR018490">
    <property type="entry name" value="cNMP-bd_dom_sf"/>
</dbReference>
<accession>A0A6B3RLA8</accession>
<evidence type="ECO:0000256" key="3">
    <source>
        <dbReference type="ARBA" id="ARBA00022475"/>
    </source>
</evidence>
<feature type="transmembrane region" description="Helical" evidence="10">
    <location>
        <begin position="196"/>
        <end position="218"/>
    </location>
</feature>
<keyword evidence="9" id="KW-0739">Sodium transport</keyword>
<keyword evidence="8 10" id="KW-0472">Membrane</keyword>
<dbReference type="Gene3D" id="2.60.120.10">
    <property type="entry name" value="Jelly Rolls"/>
    <property type="match status" value="1"/>
</dbReference>
<dbReference type="GO" id="GO:0005886">
    <property type="term" value="C:plasma membrane"/>
    <property type="evidence" value="ECO:0007669"/>
    <property type="project" value="UniProtKB-SubCell"/>
</dbReference>
<keyword evidence="4 10" id="KW-0812">Transmembrane</keyword>
<evidence type="ECO:0000256" key="2">
    <source>
        <dbReference type="ARBA" id="ARBA00022448"/>
    </source>
</evidence>
<keyword evidence="7" id="KW-0406">Ion transport</keyword>
<comment type="subcellular location">
    <subcellularLocation>
        <location evidence="1">Cell membrane</location>
        <topology evidence="1">Multi-pass membrane protein</topology>
    </subcellularLocation>
</comment>
<evidence type="ECO:0000256" key="10">
    <source>
        <dbReference type="SAM" id="Phobius"/>
    </source>
</evidence>
<feature type="domain" description="Cyclic nucleotide-binding" evidence="11">
    <location>
        <begin position="708"/>
        <end position="822"/>
    </location>
</feature>
<dbReference type="EMBL" id="JAAIKE010000001">
    <property type="protein sequence ID" value="NEX45075.1"/>
    <property type="molecule type" value="Genomic_DNA"/>
</dbReference>
<feature type="transmembrane region" description="Helical" evidence="10">
    <location>
        <begin position="361"/>
        <end position="380"/>
    </location>
</feature>
<dbReference type="GO" id="GO:0051453">
    <property type="term" value="P:regulation of intracellular pH"/>
    <property type="evidence" value="ECO:0007669"/>
    <property type="project" value="TreeGrafter"/>
</dbReference>
<organism evidence="12 13">
    <name type="scientific">Pseudotabrizicola algicola</name>
    <dbReference type="NCBI Taxonomy" id="2709381"/>
    <lineage>
        <taxon>Bacteria</taxon>
        <taxon>Pseudomonadati</taxon>
        <taxon>Pseudomonadota</taxon>
        <taxon>Alphaproteobacteria</taxon>
        <taxon>Rhodobacterales</taxon>
        <taxon>Paracoccaceae</taxon>
        <taxon>Pseudotabrizicola</taxon>
    </lineage>
</organism>